<sequence length="159" mass="18253">MDGTPLKALLLWKYVYNLSPSLTGVQDLTILLCPKPPKAKNRKHLKVLTRSGYIAKFRIPNLCYYSQIHEKREIHIPTGGILYLLLERMCWESFPLRRKVVSWIHTSRVLWLDALLSMSSPYLNRLEVVTKVAVGTAMSDDAKQLRQRSDCEVSPDANL</sequence>
<dbReference type="EMBL" id="JAKMXF010000332">
    <property type="protein sequence ID" value="KAI6648189.1"/>
    <property type="molecule type" value="Genomic_DNA"/>
</dbReference>
<dbReference type="Proteomes" id="UP001165289">
    <property type="component" value="Unassembled WGS sequence"/>
</dbReference>
<accession>A0AAV7JID0</accession>
<protein>
    <submittedName>
        <fullName evidence="1">Uncharacterized protein</fullName>
    </submittedName>
</protein>
<evidence type="ECO:0000313" key="1">
    <source>
        <dbReference type="EMBL" id="KAI6648189.1"/>
    </source>
</evidence>
<comment type="caution">
    <text evidence="1">The sequence shown here is derived from an EMBL/GenBank/DDBJ whole genome shotgun (WGS) entry which is preliminary data.</text>
</comment>
<proteinExistence type="predicted"/>
<dbReference type="AlphaFoldDB" id="A0AAV7JID0"/>
<organism evidence="1 2">
    <name type="scientific">Oopsacas minuta</name>
    <dbReference type="NCBI Taxonomy" id="111878"/>
    <lineage>
        <taxon>Eukaryota</taxon>
        <taxon>Metazoa</taxon>
        <taxon>Porifera</taxon>
        <taxon>Hexactinellida</taxon>
        <taxon>Hexasterophora</taxon>
        <taxon>Lyssacinosida</taxon>
        <taxon>Leucopsacidae</taxon>
        <taxon>Oopsacas</taxon>
    </lineage>
</organism>
<reference evidence="1 2" key="1">
    <citation type="journal article" date="2023" name="BMC Biol.">
        <title>The compact genome of the sponge Oopsacas minuta (Hexactinellida) is lacking key metazoan core genes.</title>
        <authorList>
            <person name="Santini S."/>
            <person name="Schenkelaars Q."/>
            <person name="Jourda C."/>
            <person name="Duchesne M."/>
            <person name="Belahbib H."/>
            <person name="Rocher C."/>
            <person name="Selva M."/>
            <person name="Riesgo A."/>
            <person name="Vervoort M."/>
            <person name="Leys S.P."/>
            <person name="Kodjabachian L."/>
            <person name="Le Bivic A."/>
            <person name="Borchiellini C."/>
            <person name="Claverie J.M."/>
            <person name="Renard E."/>
        </authorList>
    </citation>
    <scope>NUCLEOTIDE SEQUENCE [LARGE SCALE GENOMIC DNA]</scope>
    <source>
        <strain evidence="1">SPO-2</strain>
    </source>
</reference>
<gene>
    <name evidence="1" type="ORF">LOD99_11998</name>
</gene>
<evidence type="ECO:0000313" key="2">
    <source>
        <dbReference type="Proteomes" id="UP001165289"/>
    </source>
</evidence>
<keyword evidence="2" id="KW-1185">Reference proteome</keyword>
<name>A0AAV7JID0_9METZ</name>